<evidence type="ECO:0000256" key="2">
    <source>
        <dbReference type="SAM" id="SignalP"/>
    </source>
</evidence>
<feature type="chain" id="PRO_5011437976" description="DUF3829 domain-containing protein" evidence="2">
    <location>
        <begin position="38"/>
        <end position="364"/>
    </location>
</feature>
<feature type="signal peptide" evidence="2">
    <location>
        <begin position="1"/>
        <end position="37"/>
    </location>
</feature>
<keyword evidence="4" id="KW-1185">Reference proteome</keyword>
<proteinExistence type="predicted"/>
<feature type="region of interest" description="Disordered" evidence="1">
    <location>
        <begin position="45"/>
        <end position="87"/>
    </location>
</feature>
<sequence>MKRAAFFSGFGCRTARRTPLRRAVFLALALAALLALTACNDEHKAEPTHQSSATAQPQNAAGQGAKTASQGSNAAASSPEAEAAAAEQALLPPTPEERDKADAVVAFYNDALNALASGRYGQADLLTAQARYYLQEWQLLPRPEASGNEDRALARRLTPPAGLLAEADATLMTRQVEIMSKAAASIRADYRALERYVQDSSIQDDGARGRALTASMERALADFAAARETYVRTVEGYAVKAEDVLLRGHPLRRQIQAAERLFAGYGAVARLLAPPAPDTAALRAQLQALREALATAGRPPFWAPPEVERLFRAFLKTAAQYEALLAQGVEAAFFSAPLRQSMNDAVRNSRAAYNAFVRAANNVQ</sequence>
<accession>A0A1G7QQ55</accession>
<evidence type="ECO:0000313" key="3">
    <source>
        <dbReference type="EMBL" id="SDG00613.1"/>
    </source>
</evidence>
<feature type="compositionally biased region" description="Polar residues" evidence="1">
    <location>
        <begin position="48"/>
        <end position="73"/>
    </location>
</feature>
<evidence type="ECO:0008006" key="5">
    <source>
        <dbReference type="Google" id="ProtNLM"/>
    </source>
</evidence>
<name>A0A1G7QQ55_9BACT</name>
<dbReference type="STRING" id="571438.SAMN05192586_12310"/>
<protein>
    <recommendedName>
        <fullName evidence="5">DUF3829 domain-containing protein</fullName>
    </recommendedName>
</protein>
<reference evidence="4" key="1">
    <citation type="submission" date="2016-10" db="EMBL/GenBank/DDBJ databases">
        <authorList>
            <person name="Varghese N."/>
            <person name="Submissions S."/>
        </authorList>
    </citation>
    <scope>NUCLEOTIDE SEQUENCE [LARGE SCALE GENOMIC DNA]</scope>
    <source>
        <strain evidence="4">KHC7</strain>
    </source>
</reference>
<evidence type="ECO:0000313" key="4">
    <source>
        <dbReference type="Proteomes" id="UP000199355"/>
    </source>
</evidence>
<dbReference type="Proteomes" id="UP000199355">
    <property type="component" value="Unassembled WGS sequence"/>
</dbReference>
<feature type="compositionally biased region" description="Low complexity" evidence="1">
    <location>
        <begin position="74"/>
        <end position="87"/>
    </location>
</feature>
<dbReference type="RefSeq" id="WP_092155174.1">
    <property type="nucleotide sequence ID" value="NZ_FNBX01000023.1"/>
</dbReference>
<dbReference type="AlphaFoldDB" id="A0A1G7QQ55"/>
<organism evidence="3 4">
    <name type="scientific">Desulfovibrio legallii</name>
    <dbReference type="NCBI Taxonomy" id="571438"/>
    <lineage>
        <taxon>Bacteria</taxon>
        <taxon>Pseudomonadati</taxon>
        <taxon>Thermodesulfobacteriota</taxon>
        <taxon>Desulfovibrionia</taxon>
        <taxon>Desulfovibrionales</taxon>
        <taxon>Desulfovibrionaceae</taxon>
        <taxon>Desulfovibrio</taxon>
    </lineage>
</organism>
<dbReference type="EMBL" id="FNBX01000023">
    <property type="protein sequence ID" value="SDG00613.1"/>
    <property type="molecule type" value="Genomic_DNA"/>
</dbReference>
<gene>
    <name evidence="3" type="ORF">SAMN05192586_12310</name>
</gene>
<evidence type="ECO:0000256" key="1">
    <source>
        <dbReference type="SAM" id="MobiDB-lite"/>
    </source>
</evidence>
<keyword evidence="2" id="KW-0732">Signal</keyword>